<dbReference type="GO" id="GO:0044528">
    <property type="term" value="P:regulation of mitochondrial mRNA stability"/>
    <property type="evidence" value="ECO:0007669"/>
    <property type="project" value="TreeGrafter"/>
</dbReference>
<dbReference type="GO" id="GO:0035770">
    <property type="term" value="C:ribonucleoprotein granule"/>
    <property type="evidence" value="ECO:0007669"/>
    <property type="project" value="TreeGrafter"/>
</dbReference>
<feature type="compositionally biased region" description="Polar residues" evidence="1">
    <location>
        <begin position="49"/>
        <end position="64"/>
    </location>
</feature>
<evidence type="ECO:0000256" key="1">
    <source>
        <dbReference type="SAM" id="MobiDB-lite"/>
    </source>
</evidence>
<dbReference type="PANTHER" id="PTHR21228:SF71">
    <property type="entry name" value="MITOCHONDRIAL RNA BINDING COMPLEX 1 SUBUNIT"/>
    <property type="match status" value="1"/>
</dbReference>
<keyword evidence="4" id="KW-1185">Reference proteome</keyword>
<dbReference type="OrthoDB" id="385235at2759"/>
<organism evidence="3 4">
    <name type="scientific">Leptomonas pyrrhocoris</name>
    <name type="common">Firebug parasite</name>
    <dbReference type="NCBI Taxonomy" id="157538"/>
    <lineage>
        <taxon>Eukaryota</taxon>
        <taxon>Discoba</taxon>
        <taxon>Euglenozoa</taxon>
        <taxon>Kinetoplastea</taxon>
        <taxon>Metakinetoplastina</taxon>
        <taxon>Trypanosomatida</taxon>
        <taxon>Trypanosomatidae</taxon>
        <taxon>Leishmaniinae</taxon>
        <taxon>Leptomonas</taxon>
    </lineage>
</organism>
<dbReference type="InterPro" id="IPR058917">
    <property type="entry name" value="RESC6_dom"/>
</dbReference>
<protein>
    <submittedName>
        <fullName evidence="3">Putative mitochondrial MRB1-associated protein, putative,guide RNA binding protein</fullName>
    </submittedName>
</protein>
<dbReference type="Pfam" id="PF26188">
    <property type="entry name" value="RESC6"/>
    <property type="match status" value="1"/>
</dbReference>
<dbReference type="EMBL" id="LGTL01000028">
    <property type="protein sequence ID" value="KPA74642.1"/>
    <property type="molecule type" value="Genomic_DNA"/>
</dbReference>
<reference evidence="3 4" key="1">
    <citation type="submission" date="2015-07" db="EMBL/GenBank/DDBJ databases">
        <title>High-quality genome of monoxenous trypanosomatid Leptomonas pyrrhocoris.</title>
        <authorList>
            <person name="Flegontov P."/>
            <person name="Butenko A."/>
            <person name="Firsov S."/>
            <person name="Vlcek C."/>
            <person name="Logacheva M.D."/>
            <person name="Field M."/>
            <person name="Filatov D."/>
            <person name="Flegontova O."/>
            <person name="Gerasimov E."/>
            <person name="Jackson A.P."/>
            <person name="Kelly S."/>
            <person name="Opperdoes F."/>
            <person name="O'Reilly A."/>
            <person name="Votypka J."/>
            <person name="Yurchenko V."/>
            <person name="Lukes J."/>
        </authorList>
    </citation>
    <scope>NUCLEOTIDE SEQUENCE [LARGE SCALE GENOMIC DNA]</scope>
    <source>
        <strain evidence="3">H10</strain>
    </source>
</reference>
<dbReference type="GeneID" id="26909264"/>
<evidence type="ECO:0000313" key="3">
    <source>
        <dbReference type="EMBL" id="KPA74642.1"/>
    </source>
</evidence>
<dbReference type="RefSeq" id="XP_015653081.1">
    <property type="nucleotide sequence ID" value="XM_015808190.1"/>
</dbReference>
<comment type="caution">
    <text evidence="3">The sequence shown here is derived from an EMBL/GenBank/DDBJ whole genome shotgun (WGS) entry which is preliminary data.</text>
</comment>
<dbReference type="VEuPathDB" id="TriTrypDB:LpyrH10_28_0140"/>
<feature type="region of interest" description="Disordered" evidence="1">
    <location>
        <begin position="41"/>
        <end position="77"/>
    </location>
</feature>
<dbReference type="OMA" id="QFDAMGL"/>
<dbReference type="AlphaFoldDB" id="A0A0N0DRF9"/>
<evidence type="ECO:0000259" key="2">
    <source>
        <dbReference type="Pfam" id="PF26188"/>
    </source>
</evidence>
<gene>
    <name evidence="3" type="ORF">ABB37_08981</name>
</gene>
<dbReference type="InterPro" id="IPR050870">
    <property type="entry name" value="FAST_kinase"/>
</dbReference>
<dbReference type="CDD" id="cd23735">
    <property type="entry name" value="RESC6-like"/>
    <property type="match status" value="1"/>
</dbReference>
<evidence type="ECO:0000313" key="4">
    <source>
        <dbReference type="Proteomes" id="UP000037923"/>
    </source>
</evidence>
<dbReference type="GO" id="GO:0003723">
    <property type="term" value="F:RNA binding"/>
    <property type="evidence" value="ECO:0007669"/>
    <property type="project" value="TreeGrafter"/>
</dbReference>
<dbReference type="PANTHER" id="PTHR21228">
    <property type="entry name" value="FAST LEU-RICH DOMAIN-CONTAINING"/>
    <property type="match status" value="1"/>
</dbReference>
<name>A0A0N0DRF9_LEPPY</name>
<feature type="domain" description="RNA-editing substrate-binding complex 6 protein" evidence="2">
    <location>
        <begin position="121"/>
        <end position="508"/>
    </location>
</feature>
<sequence length="563" mass="62297">MRSVSVLRLRLPTSRRLSLPDAARGIPGLLLASLFTSPSAAGATRRHQSTSNADGSAPPHTTSPVPAHPAAGDALRYSGATSGQAPVSFGRHIAANELAMPQTPRGSQLAARNIATEALQMKKLHQERGGNPMLAQQARRVLFATSISGQNVDARSVALLLNTAVYFGMESDARVVRECIDYCLKNDKFVSLDILPIVVTACATLKSRDAREVIEMQAIKATRNARFLDAKGVTNIISAFSKTGINHEKMYELLSRRVQSLVRVGEFEASHLVILANAFSRLRLRDPYVFGAIARRAMSLRERVTVNELVPLICAFSKAGLKDAKLSKRFAGKAMEYVDQMNAEQVALMFQAFAMFGIRYDQLFGVLTNRAVELIDEFNAQYISVTLSAFQRIGINNPELFDNLAERALAVVQDHDARDISYTVTALAHFGLKDEELFKRLASHAASIADQFDAIGLVNTIHAFARTFFLQEDMVVALSERSVYVCRHLDSNQARRLLWSLAKFQVKDPRILTPVFNRCLALHQDFFADPMGGEEIEEIFDFFGPNFCPPLYQLYMSRGSSMS</sequence>
<accession>A0A0N0DRF9</accession>
<dbReference type="GO" id="GO:0000963">
    <property type="term" value="P:mitochondrial RNA processing"/>
    <property type="evidence" value="ECO:0007669"/>
    <property type="project" value="TreeGrafter"/>
</dbReference>
<dbReference type="Proteomes" id="UP000037923">
    <property type="component" value="Unassembled WGS sequence"/>
</dbReference>
<dbReference type="GO" id="GO:0005759">
    <property type="term" value="C:mitochondrial matrix"/>
    <property type="evidence" value="ECO:0007669"/>
    <property type="project" value="TreeGrafter"/>
</dbReference>
<proteinExistence type="predicted"/>